<dbReference type="AlphaFoldDB" id="A0A9W6R3U3"/>
<keyword evidence="6" id="KW-0769">Symport</keyword>
<evidence type="ECO:0000256" key="3">
    <source>
        <dbReference type="ARBA" id="ARBA00022448"/>
    </source>
</evidence>
<evidence type="ECO:0000313" key="13">
    <source>
        <dbReference type="EMBL" id="GLY68053.1"/>
    </source>
</evidence>
<dbReference type="InterPro" id="IPR036259">
    <property type="entry name" value="MFS_trans_sf"/>
</dbReference>
<feature type="transmembrane region" description="Helical" evidence="11">
    <location>
        <begin position="182"/>
        <end position="201"/>
    </location>
</feature>
<dbReference type="InterPro" id="IPR005829">
    <property type="entry name" value="Sugar_transporter_CS"/>
</dbReference>
<gene>
    <name evidence="13" type="ORF">Atai01_46720</name>
</gene>
<feature type="transmembrane region" description="Helical" evidence="11">
    <location>
        <begin position="85"/>
        <end position="113"/>
    </location>
</feature>
<dbReference type="EMBL" id="BSTI01000010">
    <property type="protein sequence ID" value="GLY68053.1"/>
    <property type="molecule type" value="Genomic_DNA"/>
</dbReference>
<keyword evidence="8 11" id="KW-0472">Membrane</keyword>
<feature type="transmembrane region" description="Helical" evidence="11">
    <location>
        <begin position="119"/>
        <end position="137"/>
    </location>
</feature>
<feature type="transmembrane region" description="Helical" evidence="11">
    <location>
        <begin position="48"/>
        <end position="73"/>
    </location>
</feature>
<comment type="similarity">
    <text evidence="2">Belongs to the major facilitator superfamily. Metabolite:H+ Symporter (MHS) family (TC 2.A.1.6) family.</text>
</comment>
<sequence length="440" mass="46922">MTSKSVARQSVIAASIGNALEWYDFSVYAFFATYVAHNFFQQDDPTSALINTFMVFGAGFVARPLGAVLIGIYGDRVGRKSALMLSIATMGLGTLVLAATPSVTLIGIAAPVLLLAGRLLQGFSAGGEIGGAAAFLLEHAPRGRRARYAAWLQASMGIANLISAIIGVTVTTAFSDSAVNDWAWRIPFVIGLLIIPVGLYIRRSLPETESFKQHRVDNTDGRNPFRKLVTEHPKEIIIGFAFSVLWTVCVYAFVIYAPTYYKDKATGLGFTSQQSFLASLVGNVVLVIGCMLAGKAADKYGARRIVVYSSATMLVLPVLCLLWLHAQPTLPVLLIVHMALCANVAAFTGVAPSTLPRMFPVAVRSTGLALSYNIAAIFFAGFTPALMTWAVARVSVYSPALWVAVGSVACLASVPALFRRIDRVAADETAGEAAEPALET</sequence>
<feature type="transmembrane region" description="Helical" evidence="11">
    <location>
        <begin position="332"/>
        <end position="355"/>
    </location>
</feature>
<evidence type="ECO:0000256" key="10">
    <source>
        <dbReference type="ARBA" id="ARBA00039918"/>
    </source>
</evidence>
<dbReference type="SUPFAM" id="SSF103473">
    <property type="entry name" value="MFS general substrate transporter"/>
    <property type="match status" value="1"/>
</dbReference>
<dbReference type="PANTHER" id="PTHR43528:SF7">
    <property type="entry name" value="MFS TRANSPORTER"/>
    <property type="match status" value="1"/>
</dbReference>
<keyword evidence="5 11" id="KW-0812">Transmembrane</keyword>
<evidence type="ECO:0000256" key="11">
    <source>
        <dbReference type="SAM" id="Phobius"/>
    </source>
</evidence>
<dbReference type="RefSeq" id="WP_043844056.1">
    <property type="nucleotide sequence ID" value="NZ_BSTI01000010.1"/>
</dbReference>
<evidence type="ECO:0000256" key="8">
    <source>
        <dbReference type="ARBA" id="ARBA00023136"/>
    </source>
</evidence>
<keyword evidence="4" id="KW-1003">Cell membrane</keyword>
<feature type="domain" description="Major facilitator superfamily (MFS) profile" evidence="12">
    <location>
        <begin position="10"/>
        <end position="424"/>
    </location>
</feature>
<feature type="transmembrane region" description="Helical" evidence="11">
    <location>
        <begin position="396"/>
        <end position="418"/>
    </location>
</feature>
<dbReference type="FunFam" id="1.20.1250.20:FF:000001">
    <property type="entry name" value="Dicarboxylate MFS transporter"/>
    <property type="match status" value="1"/>
</dbReference>
<dbReference type="Proteomes" id="UP001165136">
    <property type="component" value="Unassembled WGS sequence"/>
</dbReference>
<evidence type="ECO:0000256" key="2">
    <source>
        <dbReference type="ARBA" id="ARBA00008240"/>
    </source>
</evidence>
<dbReference type="PROSITE" id="PS50850">
    <property type="entry name" value="MFS"/>
    <property type="match status" value="1"/>
</dbReference>
<dbReference type="Gene3D" id="1.20.1250.20">
    <property type="entry name" value="MFS general substrate transporter like domains"/>
    <property type="match status" value="2"/>
</dbReference>
<organism evidence="13 14">
    <name type="scientific">Amycolatopsis taiwanensis</name>
    <dbReference type="NCBI Taxonomy" id="342230"/>
    <lineage>
        <taxon>Bacteria</taxon>
        <taxon>Bacillati</taxon>
        <taxon>Actinomycetota</taxon>
        <taxon>Actinomycetes</taxon>
        <taxon>Pseudonocardiales</taxon>
        <taxon>Pseudonocardiaceae</taxon>
        <taxon>Amycolatopsis</taxon>
    </lineage>
</organism>
<feature type="transmembrane region" description="Helical" evidence="11">
    <location>
        <begin position="305"/>
        <end position="326"/>
    </location>
</feature>
<evidence type="ECO:0000256" key="1">
    <source>
        <dbReference type="ARBA" id="ARBA00004651"/>
    </source>
</evidence>
<proteinExistence type="inferred from homology"/>
<comment type="function">
    <text evidence="9">May be a proton symporter involved in the uptake of osmolytes such as proline and glycine betaine.</text>
</comment>
<dbReference type="Pfam" id="PF07690">
    <property type="entry name" value="MFS_1"/>
    <property type="match status" value="1"/>
</dbReference>
<protein>
    <recommendedName>
        <fullName evidence="10">Putative proline/betaine transporter</fullName>
    </recommendedName>
</protein>
<evidence type="ECO:0000256" key="6">
    <source>
        <dbReference type="ARBA" id="ARBA00022847"/>
    </source>
</evidence>
<evidence type="ECO:0000256" key="4">
    <source>
        <dbReference type="ARBA" id="ARBA00022475"/>
    </source>
</evidence>
<feature type="transmembrane region" description="Helical" evidence="11">
    <location>
        <begin position="367"/>
        <end position="390"/>
    </location>
</feature>
<feature type="transmembrane region" description="Helical" evidence="11">
    <location>
        <begin position="12"/>
        <end position="36"/>
    </location>
</feature>
<dbReference type="InterPro" id="IPR051084">
    <property type="entry name" value="H+-coupled_symporters"/>
</dbReference>
<comment type="caution">
    <text evidence="13">The sequence shown here is derived from an EMBL/GenBank/DDBJ whole genome shotgun (WGS) entry which is preliminary data.</text>
</comment>
<evidence type="ECO:0000256" key="5">
    <source>
        <dbReference type="ARBA" id="ARBA00022692"/>
    </source>
</evidence>
<feature type="transmembrane region" description="Helical" evidence="11">
    <location>
        <begin position="236"/>
        <end position="256"/>
    </location>
</feature>
<evidence type="ECO:0000259" key="12">
    <source>
        <dbReference type="PROSITE" id="PS50850"/>
    </source>
</evidence>
<evidence type="ECO:0000256" key="9">
    <source>
        <dbReference type="ARBA" id="ARBA00037295"/>
    </source>
</evidence>
<dbReference type="GO" id="GO:0015293">
    <property type="term" value="F:symporter activity"/>
    <property type="evidence" value="ECO:0007669"/>
    <property type="project" value="UniProtKB-KW"/>
</dbReference>
<dbReference type="PROSITE" id="PS00217">
    <property type="entry name" value="SUGAR_TRANSPORT_2"/>
    <property type="match status" value="1"/>
</dbReference>
<evidence type="ECO:0000256" key="7">
    <source>
        <dbReference type="ARBA" id="ARBA00022989"/>
    </source>
</evidence>
<keyword evidence="3" id="KW-0813">Transport</keyword>
<comment type="subcellular location">
    <subcellularLocation>
        <location evidence="1">Cell membrane</location>
        <topology evidence="1">Multi-pass membrane protein</topology>
    </subcellularLocation>
</comment>
<dbReference type="InterPro" id="IPR020846">
    <property type="entry name" value="MFS_dom"/>
</dbReference>
<name>A0A9W6R3U3_9PSEU</name>
<accession>A0A9W6R3U3</accession>
<feature type="transmembrane region" description="Helical" evidence="11">
    <location>
        <begin position="149"/>
        <end position="170"/>
    </location>
</feature>
<dbReference type="PANTHER" id="PTHR43528">
    <property type="entry name" value="ALPHA-KETOGLUTARATE PERMEASE"/>
    <property type="match status" value="1"/>
</dbReference>
<dbReference type="GO" id="GO:0005886">
    <property type="term" value="C:plasma membrane"/>
    <property type="evidence" value="ECO:0007669"/>
    <property type="project" value="UniProtKB-SubCell"/>
</dbReference>
<keyword evidence="7 11" id="KW-1133">Transmembrane helix</keyword>
<reference evidence="13" key="1">
    <citation type="submission" date="2023-03" db="EMBL/GenBank/DDBJ databases">
        <title>Amycolatopsis taiwanensis NBRC 103393.</title>
        <authorList>
            <person name="Ichikawa N."/>
            <person name="Sato H."/>
            <person name="Tonouchi N."/>
        </authorList>
    </citation>
    <scope>NUCLEOTIDE SEQUENCE</scope>
    <source>
        <strain evidence="13">NBRC 103393</strain>
    </source>
</reference>
<feature type="transmembrane region" description="Helical" evidence="11">
    <location>
        <begin position="276"/>
        <end position="293"/>
    </location>
</feature>
<dbReference type="InterPro" id="IPR011701">
    <property type="entry name" value="MFS"/>
</dbReference>
<keyword evidence="14" id="KW-1185">Reference proteome</keyword>
<evidence type="ECO:0000313" key="14">
    <source>
        <dbReference type="Proteomes" id="UP001165136"/>
    </source>
</evidence>